<evidence type="ECO:0000256" key="1">
    <source>
        <dbReference type="ARBA" id="ARBA00004651"/>
    </source>
</evidence>
<dbReference type="FunFam" id="1.10.1220.70:FF:000001">
    <property type="entry name" value="Olfactory receptor"/>
    <property type="match status" value="1"/>
</dbReference>
<evidence type="ECO:0000256" key="10">
    <source>
        <dbReference type="ARBA" id="ARBA00023224"/>
    </source>
</evidence>
<evidence type="ECO:0000256" key="5">
    <source>
        <dbReference type="ARBA" id="ARBA00022725"/>
    </source>
</evidence>
<evidence type="ECO:0000256" key="3">
    <source>
        <dbReference type="ARBA" id="ARBA00022475"/>
    </source>
</evidence>
<feature type="transmembrane region" description="Helical" evidence="12">
    <location>
        <begin position="95"/>
        <end position="117"/>
    </location>
</feature>
<dbReference type="PRINTS" id="PR00245">
    <property type="entry name" value="OLFACTORYR"/>
</dbReference>
<sequence>MNQTMLKEFFLSGLSDLPALQFPLFLFFLLIYLLTLIWNLLIIILIVTDSHLHVPMYFFLGNLAVSDLCCSSVIIPRMLFDLHTKRRNITITACMTQVFFIIFFAASEGLLLAVMSYDRYTAICHPLHYLQTMQWKVCVQLSFSVWGLSFFYAFFHTLNAVKLTFCKPDNIESFFCDHPQLFQISCSDILINILLFFLLVGSVGVGSLMMTFLSYVFILRTILKMEVNGKRSKVFSTCSSHLTVLFMFYCSGMFNYFQLNASHHFSGNKVASIFYTVILPLLNPLIYSLRNQDLRNALNDVLYKKSIVQCRIYFN</sequence>
<reference evidence="14" key="1">
    <citation type="thesis" date="2020" institute="ProQuest LLC" country="789 East Eisenhower Parkway, Ann Arbor, MI, USA">
        <title>Comparative Genomics and Chromosome Evolution.</title>
        <authorList>
            <person name="Mudd A.B."/>
        </authorList>
    </citation>
    <scope>NUCLEOTIDE SEQUENCE</scope>
    <source>
        <strain evidence="14">1538</strain>
        <tissue evidence="14">Blood</tissue>
    </source>
</reference>
<comment type="similarity">
    <text evidence="2 11">Belongs to the G-protein coupled receptor 1 family.</text>
</comment>
<evidence type="ECO:0000256" key="11">
    <source>
        <dbReference type="RuleBase" id="RU000688"/>
    </source>
</evidence>
<name>A0AAV2ZQV6_PYXAD</name>
<dbReference type="InterPro" id="IPR017452">
    <property type="entry name" value="GPCR_Rhodpsn_7TM"/>
</dbReference>
<organism evidence="14 15">
    <name type="scientific">Pyxicephalus adspersus</name>
    <name type="common">African bullfrog</name>
    <dbReference type="NCBI Taxonomy" id="30357"/>
    <lineage>
        <taxon>Eukaryota</taxon>
        <taxon>Metazoa</taxon>
        <taxon>Chordata</taxon>
        <taxon>Craniata</taxon>
        <taxon>Vertebrata</taxon>
        <taxon>Euteleostomi</taxon>
        <taxon>Amphibia</taxon>
        <taxon>Batrachia</taxon>
        <taxon>Anura</taxon>
        <taxon>Neobatrachia</taxon>
        <taxon>Ranoidea</taxon>
        <taxon>Pyxicephalidae</taxon>
        <taxon>Pyxicephalinae</taxon>
        <taxon>Pyxicephalus</taxon>
    </lineage>
</organism>
<dbReference type="PANTHER" id="PTHR26452">
    <property type="entry name" value="OLFACTORY RECEPTOR"/>
    <property type="match status" value="1"/>
</dbReference>
<dbReference type="InterPro" id="IPR000725">
    <property type="entry name" value="Olfact_rcpt"/>
</dbReference>
<keyword evidence="5 12" id="KW-0552">Olfaction</keyword>
<evidence type="ECO:0000256" key="7">
    <source>
        <dbReference type="ARBA" id="ARBA00023040"/>
    </source>
</evidence>
<dbReference type="GO" id="GO:0004930">
    <property type="term" value="F:G protein-coupled receptor activity"/>
    <property type="evidence" value="ECO:0007669"/>
    <property type="project" value="UniProtKB-KW"/>
</dbReference>
<feature type="transmembrane region" description="Helical" evidence="12">
    <location>
        <begin position="137"/>
        <end position="155"/>
    </location>
</feature>
<feature type="transmembrane region" description="Helical" evidence="12">
    <location>
        <begin position="20"/>
        <end position="47"/>
    </location>
</feature>
<dbReference type="InterPro" id="IPR050516">
    <property type="entry name" value="Olfactory_GPCR"/>
</dbReference>
<feature type="domain" description="G-protein coupled receptors family 1 profile" evidence="13">
    <location>
        <begin position="38"/>
        <end position="287"/>
    </location>
</feature>
<keyword evidence="15" id="KW-1185">Reference proteome</keyword>
<evidence type="ECO:0000259" key="13">
    <source>
        <dbReference type="PROSITE" id="PS50262"/>
    </source>
</evidence>
<dbReference type="EMBL" id="DYDO01000008">
    <property type="protein sequence ID" value="DBA18986.1"/>
    <property type="molecule type" value="Genomic_DNA"/>
</dbReference>
<keyword evidence="4 11" id="KW-0812">Transmembrane</keyword>
<dbReference type="GO" id="GO:0005886">
    <property type="term" value="C:plasma membrane"/>
    <property type="evidence" value="ECO:0007669"/>
    <property type="project" value="UniProtKB-SubCell"/>
</dbReference>
<feature type="transmembrane region" description="Helical" evidence="12">
    <location>
        <begin position="189"/>
        <end position="218"/>
    </location>
</feature>
<feature type="transmembrane region" description="Helical" evidence="12">
    <location>
        <begin position="270"/>
        <end position="289"/>
    </location>
</feature>
<gene>
    <name evidence="14" type="ORF">GDO54_014875</name>
</gene>
<accession>A0AAV2ZQV6</accession>
<evidence type="ECO:0000256" key="9">
    <source>
        <dbReference type="ARBA" id="ARBA00023170"/>
    </source>
</evidence>
<dbReference type="CDD" id="cd13954">
    <property type="entry name" value="7tmA_OR"/>
    <property type="match status" value="1"/>
</dbReference>
<dbReference type="GO" id="GO:0004984">
    <property type="term" value="F:olfactory receptor activity"/>
    <property type="evidence" value="ECO:0007669"/>
    <property type="project" value="InterPro"/>
</dbReference>
<evidence type="ECO:0000256" key="12">
    <source>
        <dbReference type="RuleBase" id="RU363047"/>
    </source>
</evidence>
<comment type="subcellular location">
    <subcellularLocation>
        <location evidence="1 12">Cell membrane</location>
        <topology evidence="1 12">Multi-pass membrane protein</topology>
    </subcellularLocation>
</comment>
<feature type="transmembrane region" description="Helical" evidence="12">
    <location>
        <begin position="54"/>
        <end position="75"/>
    </location>
</feature>
<evidence type="ECO:0000313" key="14">
    <source>
        <dbReference type="EMBL" id="DBA18986.1"/>
    </source>
</evidence>
<dbReference type="AlphaFoldDB" id="A0AAV2ZQV6"/>
<keyword evidence="7 11" id="KW-0297">G-protein coupled receptor</keyword>
<dbReference type="PRINTS" id="PR00237">
    <property type="entry name" value="GPCRRHODOPSN"/>
</dbReference>
<dbReference type="PROSITE" id="PS00237">
    <property type="entry name" value="G_PROTEIN_RECEP_F1_1"/>
    <property type="match status" value="1"/>
</dbReference>
<evidence type="ECO:0000313" key="15">
    <source>
        <dbReference type="Proteomes" id="UP001181693"/>
    </source>
</evidence>
<dbReference type="SUPFAM" id="SSF81321">
    <property type="entry name" value="Family A G protein-coupled receptor-like"/>
    <property type="match status" value="1"/>
</dbReference>
<keyword evidence="6 12" id="KW-1133">Transmembrane helix</keyword>
<evidence type="ECO:0000256" key="2">
    <source>
        <dbReference type="ARBA" id="ARBA00010663"/>
    </source>
</evidence>
<protein>
    <recommendedName>
        <fullName evidence="12">Olfactory receptor</fullName>
    </recommendedName>
</protein>
<evidence type="ECO:0000256" key="8">
    <source>
        <dbReference type="ARBA" id="ARBA00023136"/>
    </source>
</evidence>
<dbReference type="InterPro" id="IPR000276">
    <property type="entry name" value="GPCR_Rhodpsn"/>
</dbReference>
<dbReference type="Pfam" id="PF13853">
    <property type="entry name" value="7tm_4"/>
    <property type="match status" value="1"/>
</dbReference>
<feature type="transmembrane region" description="Helical" evidence="12">
    <location>
        <begin position="239"/>
        <end position="258"/>
    </location>
</feature>
<dbReference type="Gene3D" id="1.20.1070.10">
    <property type="entry name" value="Rhodopsin 7-helix transmembrane proteins"/>
    <property type="match status" value="1"/>
</dbReference>
<keyword evidence="9 11" id="KW-0675">Receptor</keyword>
<evidence type="ECO:0000256" key="4">
    <source>
        <dbReference type="ARBA" id="ARBA00022692"/>
    </source>
</evidence>
<keyword evidence="8 12" id="KW-0472">Membrane</keyword>
<dbReference type="FunFam" id="1.20.1070.10:FF:000015">
    <property type="entry name" value="Olfactory receptor"/>
    <property type="match status" value="1"/>
</dbReference>
<evidence type="ECO:0000256" key="6">
    <source>
        <dbReference type="ARBA" id="ARBA00022989"/>
    </source>
</evidence>
<keyword evidence="12" id="KW-0716">Sensory transduction</keyword>
<comment type="caution">
    <text evidence="14">The sequence shown here is derived from an EMBL/GenBank/DDBJ whole genome shotgun (WGS) entry which is preliminary data.</text>
</comment>
<dbReference type="PROSITE" id="PS50262">
    <property type="entry name" value="G_PROTEIN_RECEP_F1_2"/>
    <property type="match status" value="1"/>
</dbReference>
<dbReference type="Proteomes" id="UP001181693">
    <property type="component" value="Unassembled WGS sequence"/>
</dbReference>
<keyword evidence="10 11" id="KW-0807">Transducer</keyword>
<proteinExistence type="inferred from homology"/>
<keyword evidence="3 12" id="KW-1003">Cell membrane</keyword>